<name>V6SLH7_9FLAO</name>
<feature type="signal peptide" evidence="1">
    <location>
        <begin position="1"/>
        <end position="20"/>
    </location>
</feature>
<evidence type="ECO:0000256" key="1">
    <source>
        <dbReference type="SAM" id="SignalP"/>
    </source>
</evidence>
<dbReference type="OrthoDB" id="1367362at2"/>
<dbReference type="AlphaFoldDB" id="V6SLH7"/>
<protein>
    <recommendedName>
        <fullName evidence="4">Outer membrane protein beta-barrel domain-containing protein</fullName>
    </recommendedName>
</protein>
<dbReference type="RefSeq" id="WP_023579576.1">
    <property type="nucleotide sequence ID" value="NZ_AVGG01000011.1"/>
</dbReference>
<dbReference type="eggNOG" id="COG2885">
    <property type="taxonomic scope" value="Bacteria"/>
</dbReference>
<dbReference type="EMBL" id="AVGG01000011">
    <property type="protein sequence ID" value="ESU27274.1"/>
    <property type="molecule type" value="Genomic_DNA"/>
</dbReference>
<evidence type="ECO:0000313" key="3">
    <source>
        <dbReference type="Proteomes" id="UP000018004"/>
    </source>
</evidence>
<comment type="caution">
    <text evidence="2">The sequence shown here is derived from an EMBL/GenBank/DDBJ whole genome shotgun (WGS) entry which is preliminary data.</text>
</comment>
<keyword evidence="1" id="KW-0732">Signal</keyword>
<evidence type="ECO:0000313" key="2">
    <source>
        <dbReference type="EMBL" id="ESU27274.1"/>
    </source>
</evidence>
<evidence type="ECO:0008006" key="4">
    <source>
        <dbReference type="Google" id="ProtNLM"/>
    </source>
</evidence>
<feature type="chain" id="PRO_5004751005" description="Outer membrane protein beta-barrel domain-containing protein" evidence="1">
    <location>
        <begin position="21"/>
        <end position="192"/>
    </location>
</feature>
<organism evidence="2 3">
    <name type="scientific">Flavobacterium limnosediminis JC2902</name>
    <dbReference type="NCBI Taxonomy" id="1341181"/>
    <lineage>
        <taxon>Bacteria</taxon>
        <taxon>Pseudomonadati</taxon>
        <taxon>Bacteroidota</taxon>
        <taxon>Flavobacteriia</taxon>
        <taxon>Flavobacteriales</taxon>
        <taxon>Flavobacteriaceae</taxon>
        <taxon>Flavobacterium</taxon>
    </lineage>
</organism>
<accession>V6SLH7</accession>
<keyword evidence="3" id="KW-1185">Reference proteome</keyword>
<sequence>MNMKKAIALVLVLTATIGFSQEEQKLQEEKKWTFGAGVNFIDNTSTGGDGYLNTSQWNILPCVSTFGVERDFSNGFSADARLSLNEFEAENMQNGTVITRDVTYVAFDAAARYTFDQHLFDAEWFDATAVAGAGLFWVDGQNNQSGNVGMAFDFWFQPALGLRLQTLGKFAFEEETLGNNHLQHSLEFIVKF</sequence>
<gene>
    <name evidence="2" type="ORF">FLJC2902T_19770</name>
</gene>
<proteinExistence type="predicted"/>
<dbReference type="PATRIC" id="fig|1341181.4.peg.1941"/>
<dbReference type="Proteomes" id="UP000018004">
    <property type="component" value="Unassembled WGS sequence"/>
</dbReference>
<reference evidence="2 3" key="1">
    <citation type="submission" date="2013-08" db="EMBL/GenBank/DDBJ databases">
        <title>Flavobacterium limnosediminis JC2902 genome sequencing.</title>
        <authorList>
            <person name="Lee K."/>
            <person name="Yi H."/>
            <person name="Park S."/>
            <person name="Chun J."/>
        </authorList>
    </citation>
    <scope>NUCLEOTIDE SEQUENCE [LARGE SCALE GENOMIC DNA]</scope>
    <source>
        <strain evidence="2 3">JC2902</strain>
    </source>
</reference>
<dbReference type="STRING" id="1341181.FLJC2902T_19770"/>